<evidence type="ECO:0000256" key="1">
    <source>
        <dbReference type="ARBA" id="ARBA00007274"/>
    </source>
</evidence>
<evidence type="ECO:0000313" key="3">
    <source>
        <dbReference type="EMBL" id="MBE6512136.1"/>
    </source>
</evidence>
<keyword evidence="2" id="KW-0808">Transferase</keyword>
<sequence>MISKVLNVFKAVKRKYYTFRVKRVSASCGNELTVNDYSYITNKTSLGNNVNFNGMKIQGTANVFIGDNFHSGIECMIITDTHNYEGNAIPYDDTVISKDVVIEDNVWLGNRVIVLPGVTIGEGAIIQAGSVVVNDIPKYAIAGGHPAKVFSSRDKGHYEMLKKEGKFH</sequence>
<reference evidence="3" key="1">
    <citation type="submission" date="2019-04" db="EMBL/GenBank/DDBJ databases">
        <title>Evolution of Biomass-Degrading Anaerobic Consortia Revealed by Metagenomics.</title>
        <authorList>
            <person name="Peng X."/>
        </authorList>
    </citation>
    <scope>NUCLEOTIDE SEQUENCE</scope>
    <source>
        <strain evidence="3">SIG14</strain>
    </source>
</reference>
<comment type="similarity">
    <text evidence="1">Belongs to the transferase hexapeptide repeat family.</text>
</comment>
<proteinExistence type="inferred from homology"/>
<dbReference type="Pfam" id="PF00132">
    <property type="entry name" value="Hexapep"/>
    <property type="match status" value="1"/>
</dbReference>
<protein>
    <submittedName>
        <fullName evidence="3">Acyltransferase</fullName>
    </submittedName>
</protein>
<organism evidence="3 4">
    <name type="scientific">Methanobrevibacter olleyae</name>
    <dbReference type="NCBI Taxonomy" id="294671"/>
    <lineage>
        <taxon>Archaea</taxon>
        <taxon>Methanobacteriati</taxon>
        <taxon>Methanobacteriota</taxon>
        <taxon>Methanomada group</taxon>
        <taxon>Methanobacteria</taxon>
        <taxon>Methanobacteriales</taxon>
        <taxon>Methanobacteriaceae</taxon>
        <taxon>Methanobrevibacter</taxon>
    </lineage>
</organism>
<dbReference type="InterPro" id="IPR051159">
    <property type="entry name" value="Hexapeptide_acetyltransf"/>
</dbReference>
<dbReference type="AlphaFoldDB" id="A0A8T3VW13"/>
<dbReference type="Gene3D" id="2.160.10.10">
    <property type="entry name" value="Hexapeptide repeat proteins"/>
    <property type="match status" value="1"/>
</dbReference>
<dbReference type="GO" id="GO:0008374">
    <property type="term" value="F:O-acyltransferase activity"/>
    <property type="evidence" value="ECO:0007669"/>
    <property type="project" value="TreeGrafter"/>
</dbReference>
<dbReference type="PANTHER" id="PTHR23416:SF23">
    <property type="entry name" value="ACETYLTRANSFERASE C18B11.09C-RELATED"/>
    <property type="match status" value="1"/>
</dbReference>
<evidence type="ECO:0000313" key="4">
    <source>
        <dbReference type="Proteomes" id="UP000732619"/>
    </source>
</evidence>
<dbReference type="PANTHER" id="PTHR23416">
    <property type="entry name" value="SIALIC ACID SYNTHASE-RELATED"/>
    <property type="match status" value="1"/>
</dbReference>
<evidence type="ECO:0000256" key="2">
    <source>
        <dbReference type="ARBA" id="ARBA00022679"/>
    </source>
</evidence>
<accession>A0A8T3VW13</accession>
<keyword evidence="3" id="KW-0012">Acyltransferase</keyword>
<dbReference type="Proteomes" id="UP000732619">
    <property type="component" value="Unassembled WGS sequence"/>
</dbReference>
<name>A0A8T3VW13_METOL</name>
<dbReference type="SUPFAM" id="SSF51161">
    <property type="entry name" value="Trimeric LpxA-like enzymes"/>
    <property type="match status" value="1"/>
</dbReference>
<gene>
    <name evidence="3" type="ORF">E7Z75_03140</name>
</gene>
<dbReference type="InterPro" id="IPR001451">
    <property type="entry name" value="Hexapep"/>
</dbReference>
<dbReference type="CDD" id="cd04647">
    <property type="entry name" value="LbH_MAT_like"/>
    <property type="match status" value="1"/>
</dbReference>
<dbReference type="InterPro" id="IPR011004">
    <property type="entry name" value="Trimer_LpxA-like_sf"/>
</dbReference>
<dbReference type="EMBL" id="SUTG01000009">
    <property type="protein sequence ID" value="MBE6512136.1"/>
    <property type="molecule type" value="Genomic_DNA"/>
</dbReference>
<comment type="caution">
    <text evidence="3">The sequence shown here is derived from an EMBL/GenBank/DDBJ whole genome shotgun (WGS) entry which is preliminary data.</text>
</comment>